<feature type="compositionally biased region" description="Basic and acidic residues" evidence="1">
    <location>
        <begin position="322"/>
        <end position="353"/>
    </location>
</feature>
<dbReference type="Proteomes" id="UP000677054">
    <property type="component" value="Unassembled WGS sequence"/>
</dbReference>
<accession>A0A7R9AHX1</accession>
<sequence>MSHRRPQPNSSRLVDRLQPRSRACVLHPPGLPGEKGERGEVGKAGEQGLPGHDGTPGEQGPVGVPGLPGEMVCPFHSSSVERLLSLPFGRLEPQVHVDSQALAASQDYQDPQESPERKERKGRKATRDLKASRARRAPRGLRGASGRLVPRGRWDRSDPPVRLGNRAYQDCQEQTVFLGIPGIKEYQEPREIQGRWVLRARWDFLDRGDRREIKATEGRWARKATREPWASRGRRETWDPKEIGGRKVLRALLGPRDPRVQRSCRRGDSRGIGAGEERLCNVNLGLQGFEGPRGEAGSRGPSGEKGKLGIPGFPGYPGAPGEKGDKGTPGKPGQKGEKGDRGDTGLAGERGEMGPRVSPAFRLQPDAVVATALSPSLFFAGIPGQPRAERASRRRRAQ</sequence>
<evidence type="ECO:0000313" key="2">
    <source>
        <dbReference type="EMBL" id="CAD7254464.1"/>
    </source>
</evidence>
<dbReference type="OrthoDB" id="8964326at2759"/>
<feature type="non-terminal residue" evidence="2">
    <location>
        <position position="1"/>
    </location>
</feature>
<reference evidence="2" key="1">
    <citation type="submission" date="2020-11" db="EMBL/GenBank/DDBJ databases">
        <authorList>
            <person name="Tran Van P."/>
        </authorList>
    </citation>
    <scope>NUCLEOTIDE SEQUENCE</scope>
</reference>
<keyword evidence="3" id="KW-1185">Reference proteome</keyword>
<dbReference type="AlphaFoldDB" id="A0A7R9AHX1"/>
<feature type="region of interest" description="Disordered" evidence="1">
    <location>
        <begin position="103"/>
        <end position="161"/>
    </location>
</feature>
<feature type="region of interest" description="Disordered" evidence="1">
    <location>
        <begin position="1"/>
        <end position="68"/>
    </location>
</feature>
<protein>
    <submittedName>
        <fullName evidence="2">Uncharacterized protein</fullName>
    </submittedName>
</protein>
<dbReference type="EMBL" id="LR909318">
    <property type="protein sequence ID" value="CAD7254464.1"/>
    <property type="molecule type" value="Genomic_DNA"/>
</dbReference>
<feature type="compositionally biased region" description="Basic and acidic residues" evidence="1">
    <location>
        <begin position="114"/>
        <end position="131"/>
    </location>
</feature>
<dbReference type="Pfam" id="PF01391">
    <property type="entry name" value="Collagen"/>
    <property type="match status" value="2"/>
</dbReference>
<dbReference type="PANTHER" id="PTHR24023">
    <property type="entry name" value="COLLAGEN ALPHA"/>
    <property type="match status" value="1"/>
</dbReference>
<name>A0A7R9AHX1_9CRUS</name>
<dbReference type="InterPro" id="IPR050149">
    <property type="entry name" value="Collagen_superfamily"/>
</dbReference>
<evidence type="ECO:0000256" key="1">
    <source>
        <dbReference type="SAM" id="MobiDB-lite"/>
    </source>
</evidence>
<dbReference type="GO" id="GO:0031012">
    <property type="term" value="C:extracellular matrix"/>
    <property type="evidence" value="ECO:0007669"/>
    <property type="project" value="TreeGrafter"/>
</dbReference>
<feature type="region of interest" description="Disordered" evidence="1">
    <location>
        <begin position="291"/>
        <end position="358"/>
    </location>
</feature>
<dbReference type="PANTHER" id="PTHR24023:SF1082">
    <property type="entry name" value="COLLAGEN TRIPLE HELIX REPEAT"/>
    <property type="match status" value="1"/>
</dbReference>
<feature type="compositionally biased region" description="Basic and acidic residues" evidence="1">
    <location>
        <begin position="34"/>
        <end position="43"/>
    </location>
</feature>
<feature type="compositionally biased region" description="Polar residues" evidence="1">
    <location>
        <begin position="103"/>
        <end position="112"/>
    </location>
</feature>
<organism evidence="2">
    <name type="scientific">Darwinula stevensoni</name>
    <dbReference type="NCBI Taxonomy" id="69355"/>
    <lineage>
        <taxon>Eukaryota</taxon>
        <taxon>Metazoa</taxon>
        <taxon>Ecdysozoa</taxon>
        <taxon>Arthropoda</taxon>
        <taxon>Crustacea</taxon>
        <taxon>Oligostraca</taxon>
        <taxon>Ostracoda</taxon>
        <taxon>Podocopa</taxon>
        <taxon>Podocopida</taxon>
        <taxon>Darwinulocopina</taxon>
        <taxon>Darwinuloidea</taxon>
        <taxon>Darwinulidae</taxon>
        <taxon>Darwinula</taxon>
    </lineage>
</organism>
<dbReference type="InterPro" id="IPR008160">
    <property type="entry name" value="Collagen"/>
</dbReference>
<dbReference type="GO" id="GO:0005615">
    <property type="term" value="C:extracellular space"/>
    <property type="evidence" value="ECO:0007669"/>
    <property type="project" value="TreeGrafter"/>
</dbReference>
<dbReference type="EMBL" id="CAJPEV010009800">
    <property type="protein sequence ID" value="CAG0905808.1"/>
    <property type="molecule type" value="Genomic_DNA"/>
</dbReference>
<proteinExistence type="predicted"/>
<evidence type="ECO:0000313" key="3">
    <source>
        <dbReference type="Proteomes" id="UP000677054"/>
    </source>
</evidence>
<gene>
    <name evidence="2" type="ORF">DSTB1V02_LOCUS14210</name>
</gene>